<dbReference type="SMART" id="SM00230">
    <property type="entry name" value="CysPc"/>
    <property type="match status" value="1"/>
</dbReference>
<feature type="compositionally biased region" description="Polar residues" evidence="5">
    <location>
        <begin position="794"/>
        <end position="808"/>
    </location>
</feature>
<feature type="region of interest" description="Disordered" evidence="5">
    <location>
        <begin position="777"/>
        <end position="827"/>
    </location>
</feature>
<evidence type="ECO:0000256" key="1">
    <source>
        <dbReference type="ARBA" id="ARBA00010193"/>
    </source>
</evidence>
<organism evidence="7 8">
    <name type="scientific">Puccinia coronata f. sp. avenae</name>
    <dbReference type="NCBI Taxonomy" id="200324"/>
    <lineage>
        <taxon>Eukaryota</taxon>
        <taxon>Fungi</taxon>
        <taxon>Dikarya</taxon>
        <taxon>Basidiomycota</taxon>
        <taxon>Pucciniomycotina</taxon>
        <taxon>Pucciniomycetes</taxon>
        <taxon>Pucciniales</taxon>
        <taxon>Pucciniaceae</taxon>
        <taxon>Puccinia</taxon>
    </lineage>
</organism>
<evidence type="ECO:0000313" key="8">
    <source>
        <dbReference type="Proteomes" id="UP000235388"/>
    </source>
</evidence>
<dbReference type="InterPro" id="IPR036181">
    <property type="entry name" value="MIT_dom_sf"/>
</dbReference>
<accession>A0A2N5SHE3</accession>
<dbReference type="InterPro" id="IPR038765">
    <property type="entry name" value="Papain-like_cys_pep_sf"/>
</dbReference>
<evidence type="ECO:0000259" key="6">
    <source>
        <dbReference type="SMART" id="SM00230"/>
    </source>
</evidence>
<dbReference type="GO" id="GO:0006508">
    <property type="term" value="P:proteolysis"/>
    <property type="evidence" value="ECO:0007669"/>
    <property type="project" value="UniProtKB-KW"/>
</dbReference>
<dbReference type="PANTHER" id="PTHR46143:SF1">
    <property type="entry name" value="CALPAIN-7"/>
    <property type="match status" value="1"/>
</dbReference>
<keyword evidence="4" id="KW-0788">Thiol protease</keyword>
<dbReference type="SUPFAM" id="SSF54001">
    <property type="entry name" value="Cysteine proteinases"/>
    <property type="match status" value="1"/>
</dbReference>
<evidence type="ECO:0000256" key="3">
    <source>
        <dbReference type="ARBA" id="ARBA00022801"/>
    </source>
</evidence>
<dbReference type="STRING" id="200324.A0A2N5SHE3"/>
<protein>
    <recommendedName>
        <fullName evidence="6">Calpain catalytic domain-containing protein</fullName>
    </recommendedName>
</protein>
<dbReference type="SUPFAM" id="SSF116846">
    <property type="entry name" value="MIT domain"/>
    <property type="match status" value="1"/>
</dbReference>
<evidence type="ECO:0000256" key="4">
    <source>
        <dbReference type="ARBA" id="ARBA00022807"/>
    </source>
</evidence>
<gene>
    <name evidence="7" type="ORF">PCANC_20259</name>
</gene>
<keyword evidence="2" id="KW-0645">Protease</keyword>
<reference evidence="7 8" key="1">
    <citation type="submission" date="2017-11" db="EMBL/GenBank/DDBJ databases">
        <title>De novo assembly and phasing of dikaryotic genomes from two isolates of Puccinia coronata f. sp. avenae, the causal agent of oat crown rust.</title>
        <authorList>
            <person name="Miller M.E."/>
            <person name="Zhang Y."/>
            <person name="Omidvar V."/>
            <person name="Sperschneider J."/>
            <person name="Schwessinger B."/>
            <person name="Raley C."/>
            <person name="Palmer J.M."/>
            <person name="Garnica D."/>
            <person name="Upadhyaya N."/>
            <person name="Rathjen J."/>
            <person name="Taylor J.M."/>
            <person name="Park R.F."/>
            <person name="Dodds P.N."/>
            <person name="Hirsch C.D."/>
            <person name="Kianian S.F."/>
            <person name="Figueroa M."/>
        </authorList>
    </citation>
    <scope>NUCLEOTIDE SEQUENCE [LARGE SCALE GENOMIC DNA]</scope>
    <source>
        <strain evidence="7">12NC29</strain>
    </source>
</reference>
<proteinExistence type="inferred from homology"/>
<dbReference type="InterPro" id="IPR051297">
    <property type="entry name" value="PalB/RIM13"/>
</dbReference>
<evidence type="ECO:0000256" key="5">
    <source>
        <dbReference type="SAM" id="MobiDB-lite"/>
    </source>
</evidence>
<feature type="region of interest" description="Disordered" evidence="5">
    <location>
        <begin position="466"/>
        <end position="486"/>
    </location>
</feature>
<feature type="compositionally biased region" description="Polar residues" evidence="5">
    <location>
        <begin position="722"/>
        <end position="740"/>
    </location>
</feature>
<dbReference type="GO" id="GO:0004198">
    <property type="term" value="F:calcium-dependent cysteine-type endopeptidase activity"/>
    <property type="evidence" value="ECO:0007669"/>
    <property type="project" value="InterPro"/>
</dbReference>
<dbReference type="EMBL" id="PGCJ01000976">
    <property type="protein sequence ID" value="PLW12615.1"/>
    <property type="molecule type" value="Genomic_DNA"/>
</dbReference>
<feature type="compositionally biased region" description="Polar residues" evidence="5">
    <location>
        <begin position="650"/>
        <end position="660"/>
    </location>
</feature>
<evidence type="ECO:0000313" key="7">
    <source>
        <dbReference type="EMBL" id="PLW12615.1"/>
    </source>
</evidence>
<dbReference type="AlphaFoldDB" id="A0A2N5SHE3"/>
<comment type="caution">
    <text evidence="7">The sequence shown here is derived from an EMBL/GenBank/DDBJ whole genome shotgun (WGS) entry which is preliminary data.</text>
</comment>
<dbReference type="PANTHER" id="PTHR46143">
    <property type="entry name" value="CALPAIN-7"/>
    <property type="match status" value="1"/>
</dbReference>
<name>A0A2N5SHE3_9BASI</name>
<dbReference type="OrthoDB" id="167576at2759"/>
<dbReference type="InterPro" id="IPR001300">
    <property type="entry name" value="Peptidase_C2_calpain_cat"/>
</dbReference>
<comment type="similarity">
    <text evidence="1">Belongs to the peptidase C2 family. PalB/RIM13 subfamily.</text>
</comment>
<feature type="region of interest" description="Disordered" evidence="5">
    <location>
        <begin position="639"/>
        <end position="660"/>
    </location>
</feature>
<keyword evidence="3" id="KW-0378">Hydrolase</keyword>
<dbReference type="Gene3D" id="1.20.58.80">
    <property type="entry name" value="Phosphotransferase system, lactose/cellobiose-type IIA subunit"/>
    <property type="match status" value="1"/>
</dbReference>
<feature type="region of interest" description="Disordered" evidence="5">
    <location>
        <begin position="685"/>
        <end position="763"/>
    </location>
</feature>
<feature type="compositionally biased region" description="Polar residues" evidence="5">
    <location>
        <begin position="817"/>
        <end position="827"/>
    </location>
</feature>
<evidence type="ECO:0000256" key="2">
    <source>
        <dbReference type="ARBA" id="ARBA00022670"/>
    </source>
</evidence>
<feature type="domain" description="Calpain catalytic" evidence="6">
    <location>
        <begin position="127"/>
        <end position="365"/>
    </location>
</feature>
<sequence length="827" mass="90519">MDLGSVSPKLQSKLKEVQVIASRATRQETQGDYEQAFCLYVESVQKYLHLIPNIQDGALNDQLQAISSKLLNRAERIKSSRPELSLRAPTLRLRRKILIQGLIQGLVVSFTIGLNSTCLEPTSEASFSQVEFHQGIESRLEITPSDSNLNSIPHVYIQRDQMDSQRSRAMEFTESNYSLTELIGRTRHDLSPNHAPSNRAHSLVDDQVPISTTGSSMCAKSRRGFYFWPEKAVVGGYNFVGSNSSVDLHALTGWTPETILLTSHDYRSERSRNHVSSGFSQGRCLVSVGTNAKNLEALENVGLVPFHDYAVIGIQEDAKGNRLVPLLFLNRSSGSSSPISRLMSNAWLVGKFLVGSVSTIFPLTTAQLCIQREIQAIVRQISVDNNVFCIERLIHASVSALGFQSNRWLINDLPINSPTQSQLALQLLPSKLKKTCQRSILSNKFTDILNFGLNSGGNALGHRPTIPTGSPKISPVNSPAGLRSDSTSATPIQLPNLLSIIISDTPVPATEDGKGCVDLCATVLLTTNRASRPQTEEVRDQLVELIELAYQYGNKFPINHVSWIRAIGEVCNNRIRWSEVVKFTYNKPAEQVTLPNGRGLRFLASSTSTTNTNNPQLQVKPSQAPLIRMTVSLPIISIQPTPSPHRPQKRTSIPDSCSLPSSYSEVIREVVPSLYQDSIDQLIGYQSTPFDPSPERRGRLTGMAPQADQIQRQRLKKEADTQDQAADDNSITPDSPSPSHQPAVDDQDESPVDSPVASTAMSRVSSGVGVNKCIQAESSAQSPNSHAKGKAKANSLSYQERVQTTSYPGNGFGLSGLQESSTLMSGT</sequence>
<keyword evidence="8" id="KW-1185">Reference proteome</keyword>
<dbReference type="Proteomes" id="UP000235388">
    <property type="component" value="Unassembled WGS sequence"/>
</dbReference>